<keyword evidence="2" id="KW-1185">Reference proteome</keyword>
<dbReference type="RefSeq" id="WP_062150538.1">
    <property type="nucleotide sequence ID" value="NZ_CP013002.1"/>
</dbReference>
<evidence type="ECO:0000313" key="2">
    <source>
        <dbReference type="Proteomes" id="UP000056905"/>
    </source>
</evidence>
<evidence type="ECO:0000313" key="1">
    <source>
        <dbReference type="EMBL" id="ALL14950.1"/>
    </source>
</evidence>
<evidence type="ECO:0008006" key="3">
    <source>
        <dbReference type="Google" id="ProtNLM"/>
    </source>
</evidence>
<dbReference type="EMBL" id="CP013002">
    <property type="protein sequence ID" value="ALL14950.1"/>
    <property type="molecule type" value="Genomic_DNA"/>
</dbReference>
<dbReference type="SUPFAM" id="SSF53448">
    <property type="entry name" value="Nucleotide-diphospho-sugar transferases"/>
    <property type="match status" value="1"/>
</dbReference>
<reference evidence="1 2" key="1">
    <citation type="submission" date="2015-10" db="EMBL/GenBank/DDBJ databases">
        <title>Conservation of the essential genome among Caulobacter and Brevundimonas species.</title>
        <authorList>
            <person name="Scott D."/>
            <person name="Ely B."/>
        </authorList>
    </citation>
    <scope>NUCLEOTIDE SEQUENCE [LARGE SCALE GENOMIC DNA]</scope>
    <source>
        <strain evidence="1 2">CB4</strain>
    </source>
</reference>
<accession>A0A0P0P3A5</accession>
<organism evidence="1 2">
    <name type="scientific">Caulobacter henricii</name>
    <dbReference type="NCBI Taxonomy" id="69395"/>
    <lineage>
        <taxon>Bacteria</taxon>
        <taxon>Pseudomonadati</taxon>
        <taxon>Pseudomonadota</taxon>
        <taxon>Alphaproteobacteria</taxon>
        <taxon>Caulobacterales</taxon>
        <taxon>Caulobacteraceae</taxon>
        <taxon>Caulobacter</taxon>
    </lineage>
</organism>
<dbReference type="InterPro" id="IPR029044">
    <property type="entry name" value="Nucleotide-diphossugar_trans"/>
</dbReference>
<dbReference type="STRING" id="69395.AQ619_17140"/>
<protein>
    <recommendedName>
        <fullName evidence="3">Glycosyl transferase</fullName>
    </recommendedName>
</protein>
<dbReference type="Proteomes" id="UP000056905">
    <property type="component" value="Chromosome"/>
</dbReference>
<dbReference type="OrthoDB" id="118340at2"/>
<proteinExistence type="predicted"/>
<sequence>MKVVCYSSFTFSYLNRARVLFKTLRARHPEWELVALVTDRPPAALNWDPSQEDFDTLVYADDLGIPDFKAWLFKHDVIEVCTAVKGPFMHQALQKGADICIYLDPDTALLDRLDSLVEMLETSDIILTPHLLHPEESHGAILDNEVSALKTGIYNLGFVAVRGRGEGLRFAKWWNDRLLSFCYDDIPNGLFVDQRWCDHVPSFFENVKILRDPAYNIASWNIAHRRIAISRDGKITANGSPIRFWHFTKLGPVGDQMTRRYAKDNYEVYEIWNWYKRLIAEATDPRIPAGYWAFGRYEDGREIAKSHRELYRARGDLRAAFADPLASGPGTYQAWLVGEGLMAPAAQDKPQG</sequence>
<dbReference type="AlphaFoldDB" id="A0A0P0P3A5"/>
<dbReference type="KEGG" id="chq:AQ619_17140"/>
<name>A0A0P0P3A5_9CAUL</name>
<dbReference type="Gene3D" id="3.90.550.10">
    <property type="entry name" value="Spore Coat Polysaccharide Biosynthesis Protein SpsA, Chain A"/>
    <property type="match status" value="1"/>
</dbReference>
<gene>
    <name evidence="1" type="ORF">AQ619_17140</name>
</gene>